<dbReference type="InterPro" id="IPR051276">
    <property type="entry name" value="Saccharopine_DH-like_oxidrdct"/>
</dbReference>
<comment type="similarity">
    <text evidence="1">Belongs to the saccharopine dehydrogenase family.</text>
</comment>
<dbReference type="EMBL" id="DS469520">
    <property type="protein sequence ID" value="EDO47317.1"/>
    <property type="molecule type" value="Genomic_DNA"/>
</dbReference>
<dbReference type="Pfam" id="PF03435">
    <property type="entry name" value="Sacchrp_dh_NADP"/>
    <property type="match status" value="1"/>
</dbReference>
<dbReference type="FunFam" id="3.40.50.720:FF:001179">
    <property type="entry name" value="Saccharopine dehydrogenase (putative)"/>
    <property type="match status" value="1"/>
</dbReference>
<feature type="non-terminal residue" evidence="3">
    <location>
        <position position="191"/>
    </location>
</feature>
<gene>
    <name evidence="3" type="ORF">NEMVEDRAFT_v1g199237</name>
</gene>
<dbReference type="PANTHER" id="PTHR12286">
    <property type="entry name" value="SACCHAROPINE DEHYDROGENASE-LIKE OXIDOREDUCTASE"/>
    <property type="match status" value="1"/>
</dbReference>
<proteinExistence type="inferred from homology"/>
<reference evidence="3 4" key="1">
    <citation type="journal article" date="2007" name="Science">
        <title>Sea anemone genome reveals ancestral eumetazoan gene repertoire and genomic organization.</title>
        <authorList>
            <person name="Putnam N.H."/>
            <person name="Srivastava M."/>
            <person name="Hellsten U."/>
            <person name="Dirks B."/>
            <person name="Chapman J."/>
            <person name="Salamov A."/>
            <person name="Terry A."/>
            <person name="Shapiro H."/>
            <person name="Lindquist E."/>
            <person name="Kapitonov V.V."/>
            <person name="Jurka J."/>
            <person name="Genikhovich G."/>
            <person name="Grigoriev I.V."/>
            <person name="Lucas S.M."/>
            <person name="Steele R.E."/>
            <person name="Finnerty J.R."/>
            <person name="Technau U."/>
            <person name="Martindale M.Q."/>
            <person name="Rokhsar D.S."/>
        </authorList>
    </citation>
    <scope>NUCLEOTIDE SEQUENCE [LARGE SCALE GENOMIC DNA]</scope>
    <source>
        <strain evidence="4">CH2 X CH6</strain>
    </source>
</reference>
<protein>
    <recommendedName>
        <fullName evidence="2">Saccharopine dehydrogenase NADP binding domain-containing protein</fullName>
    </recommendedName>
</protein>
<dbReference type="InterPro" id="IPR036291">
    <property type="entry name" value="NAD(P)-bd_dom_sf"/>
</dbReference>
<dbReference type="eggNOG" id="KOG2733">
    <property type="taxonomic scope" value="Eukaryota"/>
</dbReference>
<dbReference type="Proteomes" id="UP000001593">
    <property type="component" value="Unassembled WGS sequence"/>
</dbReference>
<dbReference type="AlphaFoldDB" id="A7RMC6"/>
<evidence type="ECO:0000256" key="1">
    <source>
        <dbReference type="ARBA" id="ARBA00038048"/>
    </source>
</evidence>
<dbReference type="SUPFAM" id="SSF51735">
    <property type="entry name" value="NAD(P)-binding Rossmann-fold domains"/>
    <property type="match status" value="1"/>
</dbReference>
<dbReference type="GO" id="GO:0009247">
    <property type="term" value="P:glycolipid biosynthetic process"/>
    <property type="evidence" value="ECO:0000318"/>
    <property type="project" value="GO_Central"/>
</dbReference>
<organism evidence="3 4">
    <name type="scientific">Nematostella vectensis</name>
    <name type="common">Starlet sea anemone</name>
    <dbReference type="NCBI Taxonomy" id="45351"/>
    <lineage>
        <taxon>Eukaryota</taxon>
        <taxon>Metazoa</taxon>
        <taxon>Cnidaria</taxon>
        <taxon>Anthozoa</taxon>
        <taxon>Hexacorallia</taxon>
        <taxon>Actiniaria</taxon>
        <taxon>Edwardsiidae</taxon>
        <taxon>Nematostella</taxon>
    </lineage>
</organism>
<evidence type="ECO:0000313" key="4">
    <source>
        <dbReference type="Proteomes" id="UP000001593"/>
    </source>
</evidence>
<evidence type="ECO:0000259" key="2">
    <source>
        <dbReference type="Pfam" id="PF03435"/>
    </source>
</evidence>
<feature type="domain" description="Saccharopine dehydrogenase NADP binding" evidence="2">
    <location>
        <begin position="7"/>
        <end position="84"/>
    </location>
</feature>
<dbReference type="InParanoid" id="A7RMC6"/>
<dbReference type="PhylomeDB" id="A7RMC6"/>
<dbReference type="HOGENOM" id="CLU_122676_0_0_1"/>
<dbReference type="PANTHER" id="PTHR12286:SF5">
    <property type="entry name" value="SACCHAROPINE DEHYDROGENASE-LIKE OXIDOREDUCTASE"/>
    <property type="match status" value="1"/>
</dbReference>
<accession>A7RMC6</accession>
<evidence type="ECO:0000313" key="3">
    <source>
        <dbReference type="EMBL" id="EDO47317.1"/>
    </source>
</evidence>
<name>A7RMC6_NEMVE</name>
<sequence>KDLTHEASIIIANVDDEESLNRMCSRTKIVLNCVGPYRFYGEPVVKAAVENGCHHLDVSGEPEFLETMQLKYNDLAKQKGVHVIGACGFDSIPADMGVAFATEQFPGNLCHLETYMSMHSGPKGFVGHYGTYHSIIYGVASNFEGNLKKYPKVFSLGLFSHEGPTKEQMEQASFSLLMYGSGYGKKTADLE</sequence>
<dbReference type="InterPro" id="IPR005097">
    <property type="entry name" value="Sacchrp_dh_NADP-bd"/>
</dbReference>
<dbReference type="Gene3D" id="3.40.50.720">
    <property type="entry name" value="NAD(P)-binding Rossmann-like Domain"/>
    <property type="match status" value="1"/>
</dbReference>
<dbReference type="GO" id="GO:0005811">
    <property type="term" value="C:lipid droplet"/>
    <property type="evidence" value="ECO:0000318"/>
    <property type="project" value="GO_Central"/>
</dbReference>
<keyword evidence="4" id="KW-1185">Reference proteome</keyword>
<dbReference type="GO" id="GO:0016020">
    <property type="term" value="C:membrane"/>
    <property type="evidence" value="ECO:0007669"/>
    <property type="project" value="GOC"/>
</dbReference>